<accession>U2EQZ6</accession>
<reference evidence="3 4" key="2">
    <citation type="journal article" date="2013" name="PLoS ONE">
        <title>INDIGO - INtegrated Data Warehouse of MIcrobial GenOmes with Examples from the Red Sea Extremophiles.</title>
        <authorList>
            <person name="Alam I."/>
            <person name="Antunes A."/>
            <person name="Kamau A.A."/>
            <person name="Ba Alawi W."/>
            <person name="Kalkatawi M."/>
            <person name="Stingl U."/>
            <person name="Bajic V.B."/>
        </authorList>
    </citation>
    <scope>NUCLEOTIDE SEQUENCE [LARGE SCALE GENOMIC DNA]</scope>
    <source>
        <strain evidence="3 4">E1L3A</strain>
    </source>
</reference>
<feature type="domain" description="DUF1468" evidence="2">
    <location>
        <begin position="14"/>
        <end position="149"/>
    </location>
</feature>
<proteinExistence type="predicted"/>
<dbReference type="InterPro" id="IPR009936">
    <property type="entry name" value="DUF1468"/>
</dbReference>
<dbReference type="EMBL" id="AFNV02000003">
    <property type="protein sequence ID" value="ERJ20467.1"/>
    <property type="molecule type" value="Genomic_DNA"/>
</dbReference>
<comment type="caution">
    <text evidence="3">The sequence shown here is derived from an EMBL/GenBank/DDBJ whole genome shotgun (WGS) entry which is preliminary data.</text>
</comment>
<sequence length="158" mass="17453">MTDEDRKDLRGTLGGVLFIGIGAVCWWDVSSVPSPQAVVFPRAVIGLMVAFSAILIVRNLLGFATSEYTPQSGSMLRRVGLLVAMIAGTFAMHWIGFTIAALLVYLALMALAMYERWTPTRCIVYPLAGVVLVLGFHFIFKGLFQVPLPEPRWFTLPF</sequence>
<keyword evidence="4" id="KW-1185">Reference proteome</keyword>
<dbReference type="Proteomes" id="UP000006242">
    <property type="component" value="Unassembled WGS sequence"/>
</dbReference>
<reference evidence="3 4" key="1">
    <citation type="journal article" date="2011" name="J. Bacteriol.">
        <title>Genome sequence of Salinisphaera shabanensis, a gammaproteobacterium from the harsh, variable environment of the brine-seawater interface of the Shaban Deep in the Red Sea.</title>
        <authorList>
            <person name="Antunes A."/>
            <person name="Alam I."/>
            <person name="Bajic V.B."/>
            <person name="Stingl U."/>
        </authorList>
    </citation>
    <scope>NUCLEOTIDE SEQUENCE [LARGE SCALE GENOMIC DNA]</scope>
    <source>
        <strain evidence="3 4">E1L3A</strain>
    </source>
</reference>
<dbReference type="Pfam" id="PF07331">
    <property type="entry name" value="TctB"/>
    <property type="match status" value="1"/>
</dbReference>
<feature type="transmembrane region" description="Helical" evidence="1">
    <location>
        <begin position="12"/>
        <end position="29"/>
    </location>
</feature>
<dbReference type="OrthoDB" id="6166151at2"/>
<name>U2EQZ6_9GAMM</name>
<dbReference type="RefSeq" id="WP_006914133.1">
    <property type="nucleotide sequence ID" value="NZ_AFNV02000003.1"/>
</dbReference>
<organism evidence="3 4">
    <name type="scientific">Salinisphaera shabanensis E1L3A</name>
    <dbReference type="NCBI Taxonomy" id="1033802"/>
    <lineage>
        <taxon>Bacteria</taxon>
        <taxon>Pseudomonadati</taxon>
        <taxon>Pseudomonadota</taxon>
        <taxon>Gammaproteobacteria</taxon>
        <taxon>Salinisphaerales</taxon>
        <taxon>Salinisphaeraceae</taxon>
        <taxon>Salinisphaera</taxon>
    </lineage>
</organism>
<evidence type="ECO:0000259" key="2">
    <source>
        <dbReference type="Pfam" id="PF07331"/>
    </source>
</evidence>
<feature type="transmembrane region" description="Helical" evidence="1">
    <location>
        <begin position="41"/>
        <end position="61"/>
    </location>
</feature>
<protein>
    <submittedName>
        <fullName evidence="3">Tripartite tricarboxylate transporter TctB protein</fullName>
    </submittedName>
</protein>
<dbReference type="AlphaFoldDB" id="U2EQZ6"/>
<keyword evidence="1" id="KW-0812">Transmembrane</keyword>
<dbReference type="eggNOG" id="ENOG5032VWT">
    <property type="taxonomic scope" value="Bacteria"/>
</dbReference>
<keyword evidence="1" id="KW-0472">Membrane</keyword>
<evidence type="ECO:0000313" key="4">
    <source>
        <dbReference type="Proteomes" id="UP000006242"/>
    </source>
</evidence>
<dbReference type="STRING" id="1033802.SSPSH_000577"/>
<feature type="transmembrane region" description="Helical" evidence="1">
    <location>
        <begin position="123"/>
        <end position="144"/>
    </location>
</feature>
<evidence type="ECO:0000313" key="3">
    <source>
        <dbReference type="EMBL" id="ERJ20467.1"/>
    </source>
</evidence>
<evidence type="ECO:0000256" key="1">
    <source>
        <dbReference type="SAM" id="Phobius"/>
    </source>
</evidence>
<keyword evidence="1" id="KW-1133">Transmembrane helix</keyword>
<gene>
    <name evidence="3" type="ORF">SSPSH_000577</name>
</gene>
<feature type="transmembrane region" description="Helical" evidence="1">
    <location>
        <begin position="81"/>
        <end position="111"/>
    </location>
</feature>